<dbReference type="EMBL" id="JAUSSW010000010">
    <property type="protein sequence ID" value="MDQ0103690.1"/>
    <property type="molecule type" value="Genomic_DNA"/>
</dbReference>
<evidence type="ECO:0000313" key="1">
    <source>
        <dbReference type="EMBL" id="MDQ0103690.1"/>
    </source>
</evidence>
<sequence>MTYDLRKTEQGQQAAKVQEGLRHDVAFIRADKRLTDTGRRQQIAAVYLQAKNQLTALKNDESKKRTDEITHLRKLLFGSAGTSDAQTAISYRDAQERVGALGLEDQDKAAKLLDQAQLSGDEVMIKAVIQRAIDLQWVDVANKYIEAHPYYGEKLEQLWHLDSESSEGIDTIGFINATVFHVDKPGELSAYFDDNQLAAVAGGA</sequence>
<proteinExistence type="predicted"/>
<gene>
    <name evidence="1" type="ORF">J2T10_003355</name>
</gene>
<organism evidence="1 2">
    <name type="scientific">Paenarthrobacter nicotinovorans</name>
    <name type="common">Arthrobacter nicotinovorans</name>
    <dbReference type="NCBI Taxonomy" id="29320"/>
    <lineage>
        <taxon>Bacteria</taxon>
        <taxon>Bacillati</taxon>
        <taxon>Actinomycetota</taxon>
        <taxon>Actinomycetes</taxon>
        <taxon>Micrococcales</taxon>
        <taxon>Micrococcaceae</taxon>
        <taxon>Paenarthrobacter</taxon>
    </lineage>
</organism>
<name>A0ABT9TPV7_PAENI</name>
<keyword evidence="2" id="KW-1185">Reference proteome</keyword>
<reference evidence="1 2" key="1">
    <citation type="submission" date="2023-07" db="EMBL/GenBank/DDBJ databases">
        <title>Sorghum-associated microbial communities from plants grown in Nebraska, USA.</title>
        <authorList>
            <person name="Schachtman D."/>
        </authorList>
    </citation>
    <scope>NUCLEOTIDE SEQUENCE [LARGE SCALE GENOMIC DNA]</scope>
    <source>
        <strain evidence="1 2">CC523</strain>
    </source>
</reference>
<evidence type="ECO:0000313" key="2">
    <source>
        <dbReference type="Proteomes" id="UP001244563"/>
    </source>
</evidence>
<dbReference type="RefSeq" id="WP_306878944.1">
    <property type="nucleotide sequence ID" value="NZ_JAUSSW010000010.1"/>
</dbReference>
<accession>A0ABT9TPV7</accession>
<dbReference type="Proteomes" id="UP001244563">
    <property type="component" value="Unassembled WGS sequence"/>
</dbReference>
<protein>
    <submittedName>
        <fullName evidence="1">Uncharacterized protein</fullName>
    </submittedName>
</protein>
<comment type="caution">
    <text evidence="1">The sequence shown here is derived from an EMBL/GenBank/DDBJ whole genome shotgun (WGS) entry which is preliminary data.</text>
</comment>